<dbReference type="PANTHER" id="PTHR36505:SF1">
    <property type="entry name" value="BLR1072 PROTEIN"/>
    <property type="match status" value="1"/>
</dbReference>
<reference evidence="3 4" key="1">
    <citation type="submission" date="2024-01" db="EMBL/GenBank/DDBJ databases">
        <title>Multi-omics insights into the function and evolution of sodium benzoate biodegradation pathways in Benzoatithermus flavus gen. nov., sp. nov. from hot spring.</title>
        <authorList>
            <person name="Hu C.-J."/>
            <person name="Li W.-J."/>
        </authorList>
    </citation>
    <scope>NUCLEOTIDE SEQUENCE [LARGE SCALE GENOMIC DNA]</scope>
    <source>
        <strain evidence="3 4">SYSU G07066</strain>
    </source>
</reference>
<name>A0ABU8XS32_9PROT</name>
<proteinExistence type="predicted"/>
<protein>
    <submittedName>
        <fullName evidence="3">PRC-barrel domain-containing protein</fullName>
    </submittedName>
</protein>
<evidence type="ECO:0000259" key="2">
    <source>
        <dbReference type="Pfam" id="PF05239"/>
    </source>
</evidence>
<dbReference type="Gene3D" id="2.30.30.240">
    <property type="entry name" value="PRC-barrel domain"/>
    <property type="match status" value="1"/>
</dbReference>
<gene>
    <name evidence="3" type="ORF">U1T56_12535</name>
</gene>
<dbReference type="PANTHER" id="PTHR36505">
    <property type="entry name" value="BLR1072 PROTEIN"/>
    <property type="match status" value="1"/>
</dbReference>
<comment type="caution">
    <text evidence="3">The sequence shown here is derived from an EMBL/GenBank/DDBJ whole genome shotgun (WGS) entry which is preliminary data.</text>
</comment>
<feature type="compositionally biased region" description="Basic and acidic residues" evidence="1">
    <location>
        <begin position="124"/>
        <end position="134"/>
    </location>
</feature>
<dbReference type="Proteomes" id="UP001375743">
    <property type="component" value="Unassembled WGS sequence"/>
</dbReference>
<organism evidence="3 4">
    <name type="scientific">Benzoatithermus flavus</name>
    <dbReference type="NCBI Taxonomy" id="3108223"/>
    <lineage>
        <taxon>Bacteria</taxon>
        <taxon>Pseudomonadati</taxon>
        <taxon>Pseudomonadota</taxon>
        <taxon>Alphaproteobacteria</taxon>
        <taxon>Geminicoccales</taxon>
        <taxon>Geminicoccaceae</taxon>
        <taxon>Benzoatithermus</taxon>
    </lineage>
</organism>
<dbReference type="SUPFAM" id="SSF50346">
    <property type="entry name" value="PRC-barrel domain"/>
    <property type="match status" value="1"/>
</dbReference>
<dbReference type="RefSeq" id="WP_418159833.1">
    <property type="nucleotide sequence ID" value="NZ_JBBLZC010000011.1"/>
</dbReference>
<dbReference type="InterPro" id="IPR027275">
    <property type="entry name" value="PRC-brl_dom"/>
</dbReference>
<dbReference type="EMBL" id="JBBLZC010000011">
    <property type="protein sequence ID" value="MEK0083982.1"/>
    <property type="molecule type" value="Genomic_DNA"/>
</dbReference>
<dbReference type="InterPro" id="IPR011033">
    <property type="entry name" value="PRC_barrel-like_sf"/>
</dbReference>
<keyword evidence="4" id="KW-1185">Reference proteome</keyword>
<evidence type="ECO:0000256" key="1">
    <source>
        <dbReference type="SAM" id="MobiDB-lite"/>
    </source>
</evidence>
<feature type="region of interest" description="Disordered" evidence="1">
    <location>
        <begin position="124"/>
        <end position="164"/>
    </location>
</feature>
<dbReference type="Pfam" id="PF05239">
    <property type="entry name" value="PRC"/>
    <property type="match status" value="1"/>
</dbReference>
<accession>A0ABU8XS32</accession>
<sequence length="164" mass="17699">MQNAAAGSGSGTSESSHRLIASNRVEGTAVYNRQGERLGTLSHFMVDKLTGQVAYAVMSFGGLPGSGEKCHPLPWHVLTYDTDKNGYVVDLDKERLENAPSYDQGEIPNWSDQGWSSRIDAYYADRPDHPRDEAAVDETVDESFPASDPPSWVSSTGAGPPPKG</sequence>
<evidence type="ECO:0000313" key="4">
    <source>
        <dbReference type="Proteomes" id="UP001375743"/>
    </source>
</evidence>
<feature type="domain" description="PRC-barrel" evidence="2">
    <location>
        <begin position="20"/>
        <end position="95"/>
    </location>
</feature>
<evidence type="ECO:0000313" key="3">
    <source>
        <dbReference type="EMBL" id="MEK0083982.1"/>
    </source>
</evidence>